<dbReference type="InterPro" id="IPR011701">
    <property type="entry name" value="MFS"/>
</dbReference>
<evidence type="ECO:0000313" key="10">
    <source>
        <dbReference type="Proteomes" id="UP001218246"/>
    </source>
</evidence>
<feature type="transmembrane region" description="Helical" evidence="7">
    <location>
        <begin position="212"/>
        <end position="233"/>
    </location>
</feature>
<evidence type="ECO:0000256" key="5">
    <source>
        <dbReference type="ARBA" id="ARBA00022989"/>
    </source>
</evidence>
<protein>
    <submittedName>
        <fullName evidence="9">MFS transporter</fullName>
    </submittedName>
</protein>
<dbReference type="InterPro" id="IPR036259">
    <property type="entry name" value="MFS_trans_sf"/>
</dbReference>
<sequence>MNLKQLPFQVYFLAMLNLLYSLGVYVTLPVLALYFYKDLEVPIGFVGVLLGLPSIISAIFGSFGAFVSNRIGEINCMMVGITCTIFCYLFYLTTDNFIFLFIISVLSGLSRILWQPILKALFAHHASKLEKQDVVFRINYIVICIGAIVGPGISMLLNSYSREINIIISIVCFVLIVAFLFAKGSKLDVHKSLLSKKPNDQTYKRHRVDPLLLNYVIAGALVFMVFSQFETIFSLTLNEVSDNPAFLFSLLLILNSVSGIILQLVLIKFNEKMSTKTVLIIGNFGFALAYLLFAFSNGSLVLLVIATLLYSFGEVLAIPGSDIIINEIASSENKTLYFSIAEFRIIGFSLGPMLSGVILDVYGSYMMFLSSVVIILIASAIYLLPSLFSQNMKSSTNQVKY</sequence>
<evidence type="ECO:0000256" key="1">
    <source>
        <dbReference type="ARBA" id="ARBA00004651"/>
    </source>
</evidence>
<evidence type="ECO:0000259" key="8">
    <source>
        <dbReference type="PROSITE" id="PS50850"/>
    </source>
</evidence>
<dbReference type="Gene3D" id="1.20.1250.20">
    <property type="entry name" value="MFS general substrate transporter like domains"/>
    <property type="match status" value="1"/>
</dbReference>
<name>A0ABT6H8C3_9BACI</name>
<dbReference type="PANTHER" id="PTHR23517">
    <property type="entry name" value="RESISTANCE PROTEIN MDTM, PUTATIVE-RELATED-RELATED"/>
    <property type="match status" value="1"/>
</dbReference>
<organism evidence="9 10">
    <name type="scientific">Ectobacillus antri</name>
    <dbReference type="NCBI Taxonomy" id="2486280"/>
    <lineage>
        <taxon>Bacteria</taxon>
        <taxon>Bacillati</taxon>
        <taxon>Bacillota</taxon>
        <taxon>Bacilli</taxon>
        <taxon>Bacillales</taxon>
        <taxon>Bacillaceae</taxon>
        <taxon>Ectobacillus</taxon>
    </lineage>
</organism>
<keyword evidence="3" id="KW-1003">Cell membrane</keyword>
<feature type="transmembrane region" description="Helical" evidence="7">
    <location>
        <begin position="74"/>
        <end position="91"/>
    </location>
</feature>
<accession>A0ABT6H8C3</accession>
<feature type="transmembrane region" description="Helical" evidence="7">
    <location>
        <begin position="245"/>
        <end position="266"/>
    </location>
</feature>
<evidence type="ECO:0000256" key="7">
    <source>
        <dbReference type="SAM" id="Phobius"/>
    </source>
</evidence>
<feature type="transmembrane region" description="Helical" evidence="7">
    <location>
        <begin position="12"/>
        <end position="36"/>
    </location>
</feature>
<evidence type="ECO:0000313" key="9">
    <source>
        <dbReference type="EMBL" id="MDG5755579.1"/>
    </source>
</evidence>
<dbReference type="Proteomes" id="UP001218246">
    <property type="component" value="Unassembled WGS sequence"/>
</dbReference>
<dbReference type="SUPFAM" id="SSF103473">
    <property type="entry name" value="MFS general substrate transporter"/>
    <property type="match status" value="1"/>
</dbReference>
<dbReference type="InterPro" id="IPR020846">
    <property type="entry name" value="MFS_dom"/>
</dbReference>
<dbReference type="EMBL" id="JARULN010000035">
    <property type="protein sequence ID" value="MDG5755579.1"/>
    <property type="molecule type" value="Genomic_DNA"/>
</dbReference>
<feature type="transmembrane region" description="Helical" evidence="7">
    <location>
        <begin position="97"/>
        <end position="114"/>
    </location>
</feature>
<evidence type="ECO:0000256" key="3">
    <source>
        <dbReference type="ARBA" id="ARBA00022475"/>
    </source>
</evidence>
<dbReference type="PROSITE" id="PS50850">
    <property type="entry name" value="MFS"/>
    <property type="match status" value="1"/>
</dbReference>
<feature type="transmembrane region" description="Helical" evidence="7">
    <location>
        <begin position="365"/>
        <end position="384"/>
    </location>
</feature>
<feature type="transmembrane region" description="Helical" evidence="7">
    <location>
        <begin position="164"/>
        <end position="182"/>
    </location>
</feature>
<dbReference type="InterPro" id="IPR050171">
    <property type="entry name" value="MFS_Transporters"/>
</dbReference>
<feature type="domain" description="Major facilitator superfamily (MFS) profile" evidence="8">
    <location>
        <begin position="9"/>
        <end position="388"/>
    </location>
</feature>
<evidence type="ECO:0000256" key="4">
    <source>
        <dbReference type="ARBA" id="ARBA00022692"/>
    </source>
</evidence>
<feature type="transmembrane region" description="Helical" evidence="7">
    <location>
        <begin position="42"/>
        <end position="67"/>
    </location>
</feature>
<reference evidence="9 10" key="1">
    <citation type="submission" date="2023-04" db="EMBL/GenBank/DDBJ databases">
        <title>Ectobacillus antri isolated from activated sludge.</title>
        <authorList>
            <person name="Yan P."/>
            <person name="Liu X."/>
        </authorList>
    </citation>
    <scope>NUCLEOTIDE SEQUENCE [LARGE SCALE GENOMIC DNA]</scope>
    <source>
        <strain evidence="9 10">C18H</strain>
    </source>
</reference>
<comment type="caution">
    <text evidence="9">The sequence shown here is derived from an EMBL/GenBank/DDBJ whole genome shotgun (WGS) entry which is preliminary data.</text>
</comment>
<dbReference type="PANTHER" id="PTHR23517:SF3">
    <property type="entry name" value="INTEGRAL MEMBRANE TRANSPORT PROTEIN"/>
    <property type="match status" value="1"/>
</dbReference>
<comment type="subcellular location">
    <subcellularLocation>
        <location evidence="1">Cell membrane</location>
        <topology evidence="1">Multi-pass membrane protein</topology>
    </subcellularLocation>
</comment>
<proteinExistence type="predicted"/>
<evidence type="ECO:0000256" key="6">
    <source>
        <dbReference type="ARBA" id="ARBA00023136"/>
    </source>
</evidence>
<dbReference type="RefSeq" id="WP_278018714.1">
    <property type="nucleotide sequence ID" value="NZ_JARRRY010000035.1"/>
</dbReference>
<gene>
    <name evidence="9" type="ORF">P6P90_16935</name>
</gene>
<keyword evidence="10" id="KW-1185">Reference proteome</keyword>
<evidence type="ECO:0000256" key="2">
    <source>
        <dbReference type="ARBA" id="ARBA00022448"/>
    </source>
</evidence>
<keyword evidence="5 7" id="KW-1133">Transmembrane helix</keyword>
<dbReference type="Pfam" id="PF07690">
    <property type="entry name" value="MFS_1"/>
    <property type="match status" value="1"/>
</dbReference>
<keyword evidence="4 7" id="KW-0812">Transmembrane</keyword>
<keyword evidence="2" id="KW-0813">Transport</keyword>
<feature type="transmembrane region" description="Helical" evidence="7">
    <location>
        <begin position="134"/>
        <end position="158"/>
    </location>
</feature>
<keyword evidence="6 7" id="KW-0472">Membrane</keyword>